<evidence type="ECO:0000313" key="1">
    <source>
        <dbReference type="EMBL" id="THU74892.1"/>
    </source>
</evidence>
<dbReference type="EMBL" id="PYDT01000001">
    <property type="protein sequence ID" value="THU74892.1"/>
    <property type="molecule type" value="Genomic_DNA"/>
</dbReference>
<name>A0A4S8KHM6_MUSBA</name>
<protein>
    <submittedName>
        <fullName evidence="1">Uncharacterized protein</fullName>
    </submittedName>
</protein>
<dbReference type="AlphaFoldDB" id="A0A4S8KHM6"/>
<comment type="caution">
    <text evidence="1">The sequence shown here is derived from an EMBL/GenBank/DDBJ whole genome shotgun (WGS) entry which is preliminary data.</text>
</comment>
<accession>A0A4S8KHM6</accession>
<gene>
    <name evidence="1" type="ORF">C4D60_Mb04t38200</name>
</gene>
<evidence type="ECO:0000313" key="2">
    <source>
        <dbReference type="Proteomes" id="UP000317650"/>
    </source>
</evidence>
<sequence length="125" mass="13629">MTRKLLHFCAYSIAEGIHLKAPSENPKDPPAPPTASLVRSSLGLIANKVAPVNTIPPGSSSWWAYHRRMLSAGKRVRCELPEAVTGFVRSSCSCRRSIVSTPCPSASVRSKLSNVSWLATIGWRR</sequence>
<organism evidence="1 2">
    <name type="scientific">Musa balbisiana</name>
    <name type="common">Banana</name>
    <dbReference type="NCBI Taxonomy" id="52838"/>
    <lineage>
        <taxon>Eukaryota</taxon>
        <taxon>Viridiplantae</taxon>
        <taxon>Streptophyta</taxon>
        <taxon>Embryophyta</taxon>
        <taxon>Tracheophyta</taxon>
        <taxon>Spermatophyta</taxon>
        <taxon>Magnoliopsida</taxon>
        <taxon>Liliopsida</taxon>
        <taxon>Zingiberales</taxon>
        <taxon>Musaceae</taxon>
        <taxon>Musa</taxon>
    </lineage>
</organism>
<reference evidence="1 2" key="1">
    <citation type="journal article" date="2019" name="Nat. Plants">
        <title>Genome sequencing of Musa balbisiana reveals subgenome evolution and function divergence in polyploid bananas.</title>
        <authorList>
            <person name="Yao X."/>
        </authorList>
    </citation>
    <scope>NUCLEOTIDE SEQUENCE [LARGE SCALE GENOMIC DNA]</scope>
    <source>
        <strain evidence="2">cv. DH-PKW</strain>
        <tissue evidence="1">Leaves</tissue>
    </source>
</reference>
<keyword evidence="2" id="KW-1185">Reference proteome</keyword>
<dbReference type="Proteomes" id="UP000317650">
    <property type="component" value="Chromosome 4"/>
</dbReference>
<proteinExistence type="predicted"/>